<dbReference type="STRING" id="1121400.SAMN02746065_11892"/>
<sequence length="327" mass="35820">MKRPIKSGKLYNGGFSLNVLTEDELYEIHLGTLEILKNTGVYVESREAREIFSGGGATINEKDNVVTFPPYLVEDVIRWAPDTYHAYGRIPESDVALEANRVTFTNFGEGIMFVDPYTGEHRETTKKDVEMAARIIDYLPHVETYERCMLSHDKHHSVQALHNAEASLTNTTKHHWLGPVDRYQCGKIIEICSAIAGGNDKFRERPFLTFVTCPISPLKLSSHHCEIIIEAARNGMGVNCIGMAMSGGSSPIHIAGTLVQQNAELLASLVLSQLVKKGAPFMYASSTCPLDLKQGTASVGSPETGIINAAVARLARYYSLPCFAAGG</sequence>
<dbReference type="InterPro" id="IPR038601">
    <property type="entry name" value="MttB-like_sf"/>
</dbReference>
<dbReference type="AlphaFoldDB" id="A0A1W2DLF7"/>
<evidence type="ECO:0000313" key="5">
    <source>
        <dbReference type="Proteomes" id="UP000192418"/>
    </source>
</evidence>
<dbReference type="GO" id="GO:0008168">
    <property type="term" value="F:methyltransferase activity"/>
    <property type="evidence" value="ECO:0007669"/>
    <property type="project" value="UniProtKB-KW"/>
</dbReference>
<proteinExistence type="inferred from homology"/>
<keyword evidence="2 4" id="KW-0489">Methyltransferase</keyword>
<dbReference type="GO" id="GO:0015948">
    <property type="term" value="P:methanogenesis"/>
    <property type="evidence" value="ECO:0007669"/>
    <property type="project" value="InterPro"/>
</dbReference>
<organism evidence="4 5">
    <name type="scientific">Desulfocicer vacuolatum DSM 3385</name>
    <dbReference type="NCBI Taxonomy" id="1121400"/>
    <lineage>
        <taxon>Bacteria</taxon>
        <taxon>Pseudomonadati</taxon>
        <taxon>Thermodesulfobacteriota</taxon>
        <taxon>Desulfobacteria</taxon>
        <taxon>Desulfobacterales</taxon>
        <taxon>Desulfobacteraceae</taxon>
        <taxon>Desulfocicer</taxon>
    </lineage>
</organism>
<dbReference type="Proteomes" id="UP000192418">
    <property type="component" value="Unassembled WGS sequence"/>
</dbReference>
<protein>
    <submittedName>
        <fullName evidence="4">Trimethylamine---corrinoid protein Co-methyltransferase</fullName>
    </submittedName>
</protein>
<dbReference type="InterPro" id="IPR010426">
    <property type="entry name" value="MTTB_MeTrfase"/>
</dbReference>
<reference evidence="4 5" key="1">
    <citation type="submission" date="2017-04" db="EMBL/GenBank/DDBJ databases">
        <authorList>
            <person name="Afonso C.L."/>
            <person name="Miller P.J."/>
            <person name="Scott M.A."/>
            <person name="Spackman E."/>
            <person name="Goraichik I."/>
            <person name="Dimitrov K.M."/>
            <person name="Suarez D.L."/>
            <person name="Swayne D.E."/>
        </authorList>
    </citation>
    <scope>NUCLEOTIDE SEQUENCE [LARGE SCALE GENOMIC DNA]</scope>
    <source>
        <strain evidence="4 5">DSM 3385</strain>
    </source>
</reference>
<name>A0A1W2DLF7_9BACT</name>
<evidence type="ECO:0000256" key="1">
    <source>
        <dbReference type="ARBA" id="ARBA00007137"/>
    </source>
</evidence>
<accession>A0A1W2DLF7</accession>
<dbReference type="OrthoDB" id="9815793at2"/>
<dbReference type="GO" id="GO:0032259">
    <property type="term" value="P:methylation"/>
    <property type="evidence" value="ECO:0007669"/>
    <property type="project" value="UniProtKB-KW"/>
</dbReference>
<evidence type="ECO:0000313" key="4">
    <source>
        <dbReference type="EMBL" id="SMC98340.1"/>
    </source>
</evidence>
<keyword evidence="3 4" id="KW-0808">Transferase</keyword>
<dbReference type="EMBL" id="FWXY01000018">
    <property type="protein sequence ID" value="SMC98340.1"/>
    <property type="molecule type" value="Genomic_DNA"/>
</dbReference>
<evidence type="ECO:0000256" key="2">
    <source>
        <dbReference type="ARBA" id="ARBA00022603"/>
    </source>
</evidence>
<keyword evidence="5" id="KW-1185">Reference proteome</keyword>
<evidence type="ECO:0000256" key="3">
    <source>
        <dbReference type="ARBA" id="ARBA00022679"/>
    </source>
</evidence>
<dbReference type="Pfam" id="PF06253">
    <property type="entry name" value="MTTB"/>
    <property type="match status" value="1"/>
</dbReference>
<gene>
    <name evidence="4" type="ORF">SAMN02746065_11892</name>
</gene>
<dbReference type="Gene3D" id="3.20.20.480">
    <property type="entry name" value="Trimethylamine methyltransferase-like"/>
    <property type="match status" value="1"/>
</dbReference>
<comment type="similarity">
    <text evidence="1">Belongs to the trimethylamine methyltransferase family.</text>
</comment>